<protein>
    <submittedName>
        <fullName evidence="6">Uncharacterized membrane protein YkvA (DUF1232 family)</fullName>
    </submittedName>
</protein>
<name>A0AAE3VLJ1_9HYPH</name>
<evidence type="ECO:0000313" key="7">
    <source>
        <dbReference type="Proteomes" id="UP001229244"/>
    </source>
</evidence>
<keyword evidence="2" id="KW-0812">Transmembrane</keyword>
<gene>
    <name evidence="6" type="ORF">J2S73_000303</name>
</gene>
<dbReference type="Pfam" id="PF06803">
    <property type="entry name" value="DUF1232"/>
    <property type="match status" value="1"/>
</dbReference>
<keyword evidence="3" id="KW-1133">Transmembrane helix</keyword>
<feature type="domain" description="DUF1232" evidence="5">
    <location>
        <begin position="51"/>
        <end position="85"/>
    </location>
</feature>
<dbReference type="GO" id="GO:0012505">
    <property type="term" value="C:endomembrane system"/>
    <property type="evidence" value="ECO:0007669"/>
    <property type="project" value="UniProtKB-SubCell"/>
</dbReference>
<evidence type="ECO:0000313" key="6">
    <source>
        <dbReference type="EMBL" id="MDQ0313866.1"/>
    </source>
</evidence>
<keyword evidence="4" id="KW-0472">Membrane</keyword>
<dbReference type="Proteomes" id="UP001229244">
    <property type="component" value="Unassembled WGS sequence"/>
</dbReference>
<comment type="caution">
    <text evidence="6">The sequence shown here is derived from an EMBL/GenBank/DDBJ whole genome shotgun (WGS) entry which is preliminary data.</text>
</comment>
<dbReference type="AlphaFoldDB" id="A0AAE3VLJ1"/>
<evidence type="ECO:0000256" key="4">
    <source>
        <dbReference type="ARBA" id="ARBA00023136"/>
    </source>
</evidence>
<comment type="subcellular location">
    <subcellularLocation>
        <location evidence="1">Endomembrane system</location>
        <topology evidence="1">Multi-pass membrane protein</topology>
    </subcellularLocation>
</comment>
<evidence type="ECO:0000256" key="2">
    <source>
        <dbReference type="ARBA" id="ARBA00022692"/>
    </source>
</evidence>
<dbReference type="PIRSF" id="PIRSF031804">
    <property type="entry name" value="UCP031804"/>
    <property type="match status" value="1"/>
</dbReference>
<evidence type="ECO:0000259" key="5">
    <source>
        <dbReference type="Pfam" id="PF06803"/>
    </source>
</evidence>
<keyword evidence="7" id="KW-1185">Reference proteome</keyword>
<sequence length="114" mass="12573">MAPEHEFAQEEVVRSRFWRTLKRAVGQIPFVEDVVAAYYCALDPQTPLRVRATLFGALGYFVLPTDAVPDILLGIGFADDISVLVGAIALASTHIKDEHRREARRALGREPVAG</sequence>
<proteinExistence type="predicted"/>
<reference evidence="6" key="1">
    <citation type="submission" date="2023-07" db="EMBL/GenBank/DDBJ databases">
        <title>Genomic Encyclopedia of Type Strains, Phase IV (KMG-IV): sequencing the most valuable type-strain genomes for metagenomic binning, comparative biology and taxonomic classification.</title>
        <authorList>
            <person name="Goeker M."/>
        </authorList>
    </citation>
    <scope>NUCLEOTIDE SEQUENCE</scope>
    <source>
        <strain evidence="6">DSM 21202</strain>
    </source>
</reference>
<dbReference type="EMBL" id="JAUSUL010000001">
    <property type="protein sequence ID" value="MDQ0313866.1"/>
    <property type="molecule type" value="Genomic_DNA"/>
</dbReference>
<dbReference type="InterPro" id="IPR016983">
    <property type="entry name" value="UCP031804"/>
</dbReference>
<dbReference type="InterPro" id="IPR010652">
    <property type="entry name" value="DUF1232"/>
</dbReference>
<accession>A0AAE3VLJ1</accession>
<evidence type="ECO:0000256" key="1">
    <source>
        <dbReference type="ARBA" id="ARBA00004127"/>
    </source>
</evidence>
<evidence type="ECO:0000256" key="3">
    <source>
        <dbReference type="ARBA" id="ARBA00022989"/>
    </source>
</evidence>
<organism evidence="6 7">
    <name type="scientific">Amorphus orientalis</name>
    <dbReference type="NCBI Taxonomy" id="649198"/>
    <lineage>
        <taxon>Bacteria</taxon>
        <taxon>Pseudomonadati</taxon>
        <taxon>Pseudomonadota</taxon>
        <taxon>Alphaproteobacteria</taxon>
        <taxon>Hyphomicrobiales</taxon>
        <taxon>Amorphaceae</taxon>
        <taxon>Amorphus</taxon>
    </lineage>
</organism>